<comment type="caution">
    <text evidence="7">The sequence shown here is derived from an EMBL/GenBank/DDBJ whole genome shotgun (WGS) entry which is preliminary data.</text>
</comment>
<accession>A0ABW5WZ26</accession>
<feature type="domain" description="SH3b" evidence="5">
    <location>
        <begin position="104"/>
        <end position="167"/>
    </location>
</feature>
<evidence type="ECO:0000313" key="7">
    <source>
        <dbReference type="EMBL" id="MFD2832081.1"/>
    </source>
</evidence>
<name>A0ABW5WZ26_9FLAO</name>
<sequence>MRIQHYLLLLVLLIISACENDRKEEPAEDTISEKYITEVKTEYAPDKRVALFDITSEKKGDTYILKGETNKPEAKKSFLSKLDADGIQYQDSIEVLPAKDLEGKEFGVIDISVANLRGEGKHSAELVTQALLGTPVKIWKRDGSWYYIQTPDNYLSWVDSGGITIMSENEFDSWKTSEKVIYQNPFGNTYVEPAKSSKTVSDIVAGSILETRGENGNFYKVKFPDGREAFVAKSEAAVYSEWLSELEVNEQSLVEFSEKMMGLPYLWGGTSAKGVDCSGYTKTIYFMNGIVIPRDASQQIREGKLVDSTGNFQKLAVGDLLFFGRKATDSTSERVVHVGMWIGNDEFIHSSGDVHISSMDSVASKFDDYNRNRYLRTKRLMGEQSNGLTYLKNSSIYYEQKTDSVPSNAK</sequence>
<protein>
    <submittedName>
        <fullName evidence="7">NlpC/P60 family protein</fullName>
    </submittedName>
</protein>
<organism evidence="7 8">
    <name type="scientific">Christiangramia antarctica</name>
    <dbReference type="NCBI Taxonomy" id="2058158"/>
    <lineage>
        <taxon>Bacteria</taxon>
        <taxon>Pseudomonadati</taxon>
        <taxon>Bacteroidota</taxon>
        <taxon>Flavobacteriia</taxon>
        <taxon>Flavobacteriales</taxon>
        <taxon>Flavobacteriaceae</taxon>
        <taxon>Christiangramia</taxon>
    </lineage>
</organism>
<evidence type="ECO:0000259" key="6">
    <source>
        <dbReference type="PROSITE" id="PS51935"/>
    </source>
</evidence>
<dbReference type="InterPro" id="IPR051202">
    <property type="entry name" value="Peptidase_C40"/>
</dbReference>
<keyword evidence="2" id="KW-0645">Protease</keyword>
<keyword evidence="8" id="KW-1185">Reference proteome</keyword>
<comment type="similarity">
    <text evidence="1">Belongs to the peptidase C40 family.</text>
</comment>
<evidence type="ECO:0000256" key="3">
    <source>
        <dbReference type="ARBA" id="ARBA00022801"/>
    </source>
</evidence>
<dbReference type="RefSeq" id="WP_251739495.1">
    <property type="nucleotide sequence ID" value="NZ_JBHUOJ010000004.1"/>
</dbReference>
<dbReference type="PROSITE" id="PS51781">
    <property type="entry name" value="SH3B"/>
    <property type="match status" value="1"/>
</dbReference>
<dbReference type="SUPFAM" id="SSF54001">
    <property type="entry name" value="Cysteine proteinases"/>
    <property type="match status" value="1"/>
</dbReference>
<dbReference type="EMBL" id="JBHUOJ010000004">
    <property type="protein sequence ID" value="MFD2832081.1"/>
    <property type="molecule type" value="Genomic_DNA"/>
</dbReference>
<dbReference type="PROSITE" id="PS51935">
    <property type="entry name" value="NLPC_P60"/>
    <property type="match status" value="1"/>
</dbReference>
<dbReference type="PANTHER" id="PTHR47053">
    <property type="entry name" value="MUREIN DD-ENDOPEPTIDASE MEPH-RELATED"/>
    <property type="match status" value="1"/>
</dbReference>
<dbReference type="InterPro" id="IPR000064">
    <property type="entry name" value="NLP_P60_dom"/>
</dbReference>
<evidence type="ECO:0000256" key="4">
    <source>
        <dbReference type="ARBA" id="ARBA00022807"/>
    </source>
</evidence>
<gene>
    <name evidence="7" type="ORF">ACFSYS_02195</name>
</gene>
<keyword evidence="4" id="KW-0788">Thiol protease</keyword>
<keyword evidence="3" id="KW-0378">Hydrolase</keyword>
<proteinExistence type="inferred from homology"/>
<dbReference type="Pfam" id="PF00877">
    <property type="entry name" value="NLPC_P60"/>
    <property type="match status" value="1"/>
</dbReference>
<feature type="domain" description="NlpC/P60" evidence="6">
    <location>
        <begin position="247"/>
        <end position="381"/>
    </location>
</feature>
<dbReference type="PROSITE" id="PS51257">
    <property type="entry name" value="PROKAR_LIPOPROTEIN"/>
    <property type="match status" value="1"/>
</dbReference>
<evidence type="ECO:0000256" key="2">
    <source>
        <dbReference type="ARBA" id="ARBA00022670"/>
    </source>
</evidence>
<dbReference type="Gene3D" id="2.30.30.40">
    <property type="entry name" value="SH3 Domains"/>
    <property type="match status" value="2"/>
</dbReference>
<dbReference type="Proteomes" id="UP001597438">
    <property type="component" value="Unassembled WGS sequence"/>
</dbReference>
<evidence type="ECO:0000256" key="1">
    <source>
        <dbReference type="ARBA" id="ARBA00007074"/>
    </source>
</evidence>
<dbReference type="InterPro" id="IPR038765">
    <property type="entry name" value="Papain-like_cys_pep_sf"/>
</dbReference>
<evidence type="ECO:0000313" key="8">
    <source>
        <dbReference type="Proteomes" id="UP001597438"/>
    </source>
</evidence>
<dbReference type="PANTHER" id="PTHR47053:SF1">
    <property type="entry name" value="MUREIN DD-ENDOPEPTIDASE MEPH-RELATED"/>
    <property type="match status" value="1"/>
</dbReference>
<evidence type="ECO:0000259" key="5">
    <source>
        <dbReference type="PROSITE" id="PS51781"/>
    </source>
</evidence>
<dbReference type="Pfam" id="PF18348">
    <property type="entry name" value="SH3_16"/>
    <property type="match status" value="1"/>
</dbReference>
<dbReference type="InterPro" id="IPR003646">
    <property type="entry name" value="SH3-like_bac-type"/>
</dbReference>
<dbReference type="Gene3D" id="3.90.1720.10">
    <property type="entry name" value="endopeptidase domain like (from Nostoc punctiforme)"/>
    <property type="match status" value="1"/>
</dbReference>
<dbReference type="InterPro" id="IPR041382">
    <property type="entry name" value="SH3_16"/>
</dbReference>
<reference evidence="8" key="1">
    <citation type="journal article" date="2019" name="Int. J. Syst. Evol. Microbiol.">
        <title>The Global Catalogue of Microorganisms (GCM) 10K type strain sequencing project: providing services to taxonomists for standard genome sequencing and annotation.</title>
        <authorList>
            <consortium name="The Broad Institute Genomics Platform"/>
            <consortium name="The Broad Institute Genome Sequencing Center for Infectious Disease"/>
            <person name="Wu L."/>
            <person name="Ma J."/>
        </authorList>
    </citation>
    <scope>NUCLEOTIDE SEQUENCE [LARGE SCALE GENOMIC DNA]</scope>
    <source>
        <strain evidence="8">KCTC 52925</strain>
    </source>
</reference>